<dbReference type="InterPro" id="IPR003786">
    <property type="entry name" value="FdhD"/>
</dbReference>
<comment type="caution">
    <text evidence="3">Lacks conserved residue(s) required for the propagation of feature annotation.</text>
</comment>
<reference evidence="4 5" key="1">
    <citation type="submission" date="2020-02" db="EMBL/GenBank/DDBJ databases">
        <title>Nitrogenibacter mangrovi gen. nov., sp. nov. isolated from mangrove sediment, a denitrifying betaproteobacterium.</title>
        <authorList>
            <person name="Liao H."/>
            <person name="Tian Y."/>
        </authorList>
    </citation>
    <scope>NUCLEOTIDE SEQUENCE [LARGE SCALE GENOMIC DNA]</scope>
    <source>
        <strain evidence="4 5">M9-3-2</strain>
    </source>
</reference>
<accession>A0A6C1B8I9</accession>
<evidence type="ECO:0000256" key="3">
    <source>
        <dbReference type="HAMAP-Rule" id="MF_00187"/>
    </source>
</evidence>
<dbReference type="PANTHER" id="PTHR30592">
    <property type="entry name" value="FORMATE DEHYDROGENASE"/>
    <property type="match status" value="1"/>
</dbReference>
<dbReference type="PANTHER" id="PTHR30592:SF1">
    <property type="entry name" value="SULFUR CARRIER PROTEIN FDHD"/>
    <property type="match status" value="1"/>
</dbReference>
<evidence type="ECO:0000313" key="5">
    <source>
        <dbReference type="Proteomes" id="UP000501991"/>
    </source>
</evidence>
<dbReference type="AlphaFoldDB" id="A0A6C1B8I9"/>
<dbReference type="InterPro" id="IPR016193">
    <property type="entry name" value="Cytidine_deaminase-like"/>
</dbReference>
<keyword evidence="1 3" id="KW-0963">Cytoplasm</keyword>
<dbReference type="Gene3D" id="3.10.20.10">
    <property type="match status" value="1"/>
</dbReference>
<keyword evidence="5" id="KW-1185">Reference proteome</keyword>
<feature type="active site" description="Cysteine persulfide intermediate" evidence="3">
    <location>
        <position position="122"/>
    </location>
</feature>
<dbReference type="Proteomes" id="UP000501991">
    <property type="component" value="Chromosome"/>
</dbReference>
<dbReference type="GO" id="GO:0097163">
    <property type="term" value="F:sulfur carrier activity"/>
    <property type="evidence" value="ECO:0007669"/>
    <property type="project" value="UniProtKB-UniRule"/>
</dbReference>
<dbReference type="KEGG" id="azq:G3580_09980"/>
<dbReference type="GO" id="GO:0016783">
    <property type="term" value="F:sulfurtransferase activity"/>
    <property type="evidence" value="ECO:0007669"/>
    <property type="project" value="InterPro"/>
</dbReference>
<proteinExistence type="inferred from homology"/>
<evidence type="ECO:0000313" key="4">
    <source>
        <dbReference type="EMBL" id="QID19797.1"/>
    </source>
</evidence>
<keyword evidence="4" id="KW-0808">Transferase</keyword>
<gene>
    <name evidence="3 4" type="primary">fdhD</name>
    <name evidence="4" type="ORF">G3580_09980</name>
</gene>
<comment type="function">
    <text evidence="3">Required for formate dehydrogenase (FDH) activity. Acts as a sulfur carrier protein that transfers sulfur from IscS to the molybdenum cofactor prior to its insertion into FDH.</text>
</comment>
<organism evidence="4 5">
    <name type="scientific">Nitrogeniibacter mangrovi</name>
    <dbReference type="NCBI Taxonomy" id="2016596"/>
    <lineage>
        <taxon>Bacteria</taxon>
        <taxon>Pseudomonadati</taxon>
        <taxon>Pseudomonadota</taxon>
        <taxon>Betaproteobacteria</taxon>
        <taxon>Rhodocyclales</taxon>
        <taxon>Zoogloeaceae</taxon>
        <taxon>Nitrogeniibacter</taxon>
    </lineage>
</organism>
<dbReference type="SUPFAM" id="SSF53927">
    <property type="entry name" value="Cytidine deaminase-like"/>
    <property type="match status" value="1"/>
</dbReference>
<comment type="subcellular location">
    <subcellularLocation>
        <location evidence="3">Cytoplasm</location>
    </subcellularLocation>
</comment>
<dbReference type="GO" id="GO:0006777">
    <property type="term" value="P:Mo-molybdopterin cofactor biosynthetic process"/>
    <property type="evidence" value="ECO:0007669"/>
    <property type="project" value="UniProtKB-UniRule"/>
</dbReference>
<keyword evidence="2 3" id="KW-0501">Molybdenum cofactor biosynthesis</keyword>
<dbReference type="NCBIfam" id="TIGR00129">
    <property type="entry name" value="fdhD_narQ"/>
    <property type="match status" value="1"/>
</dbReference>
<dbReference type="PIRSF" id="PIRSF015626">
    <property type="entry name" value="FdhD"/>
    <property type="match status" value="1"/>
</dbReference>
<dbReference type="EMBL" id="CP048836">
    <property type="protein sequence ID" value="QID19797.1"/>
    <property type="molecule type" value="Genomic_DNA"/>
</dbReference>
<evidence type="ECO:0000256" key="2">
    <source>
        <dbReference type="ARBA" id="ARBA00023150"/>
    </source>
</evidence>
<dbReference type="HAMAP" id="MF_00187">
    <property type="entry name" value="FdhD"/>
    <property type="match status" value="1"/>
</dbReference>
<dbReference type="Pfam" id="PF02634">
    <property type="entry name" value="FdhD-NarQ"/>
    <property type="match status" value="1"/>
</dbReference>
<name>A0A6C1B8I9_9RHOO</name>
<comment type="similarity">
    <text evidence="3">Belongs to the FdhD family.</text>
</comment>
<sequence>MKPDAALADDAVPDWPDRRLQRARVDTAGTSVASVECLIEEIPVALVYNGISHAVMLATPSDLEDFGHGFSLSEGIVASADEIFDCEAVAVEQGVELRMEIAGERLQHLKARRRQLAGRTGCGLCGIESLQAAMPSPEPVPARPPLTVSAIRRALKKLNAHQKLHRVTGAAHAAAWASRDGDIVLVREDVGRHNALDKLIGAMASAQGPAPDLADGFVLVTSRASVEMVQKVARAGIGLLAAISAPTAMATRYAEEAGVTLVAHLRRERLTCYSRPDGLIND</sequence>
<protein>
    <recommendedName>
        <fullName evidence="3">Sulfur carrier protein FdhD</fullName>
    </recommendedName>
</protein>
<dbReference type="GO" id="GO:0005737">
    <property type="term" value="C:cytoplasm"/>
    <property type="evidence" value="ECO:0007669"/>
    <property type="project" value="UniProtKB-SubCell"/>
</dbReference>
<dbReference type="Gene3D" id="3.40.140.10">
    <property type="entry name" value="Cytidine Deaminase, domain 2"/>
    <property type="match status" value="1"/>
</dbReference>
<evidence type="ECO:0000256" key="1">
    <source>
        <dbReference type="ARBA" id="ARBA00022490"/>
    </source>
</evidence>